<comment type="similarity">
    <text evidence="1">Belongs to the bacterial solute-binding protein 1 family.</text>
</comment>
<keyword evidence="5" id="KW-1185">Reference proteome</keyword>
<keyword evidence="2" id="KW-0813">Transport</keyword>
<sequence>MGALGVAATVVAACGGGETSGAPELTWYINNAVQVEIADACNEEAEGAYVLKTSLLPNSAAPQREQLLRRLAAGDTTVDLLSLDPPFMAEFANAGFLRPFTAEEQEELSQGVLEGPLEQSLYEDTMFSAPFYGNTQLLWYKKSVAEEAGLDPAAAPVTWDQVIEAAEQTGTTVGVQGRRNESLMVWVNALVSSAGGSILAEDSQGAAAEDVESALDSEAGAEAARIMSTIANSDIAPAGLSTAGEEESRAAFQADDGGFMVNWPYVWTAFEAAEAAGAVEEGFRDDIAWARYPQVVEGEASATPLGGIGVSIGAYTEHEEAALEAVRCVRSPERQKQNMLTAGEPAASAEVYDDPEVQEAFPMYEAIREGLTDAAPRPISPYYGDVTGVVQQGYHPPDALDEQTTPARTADFLEAVLDGSRML</sequence>
<keyword evidence="3" id="KW-0732">Signal</keyword>
<evidence type="ECO:0000313" key="5">
    <source>
        <dbReference type="Proteomes" id="UP001595685"/>
    </source>
</evidence>
<protein>
    <submittedName>
        <fullName evidence="4">Extracellular solute-binding protein</fullName>
    </submittedName>
</protein>
<name>A0ABV7WHL9_9MICO</name>
<evidence type="ECO:0000256" key="1">
    <source>
        <dbReference type="ARBA" id="ARBA00008520"/>
    </source>
</evidence>
<dbReference type="PANTHER" id="PTHR43649">
    <property type="entry name" value="ARABINOSE-BINDING PROTEIN-RELATED"/>
    <property type="match status" value="1"/>
</dbReference>
<dbReference type="Gene3D" id="3.40.190.10">
    <property type="entry name" value="Periplasmic binding protein-like II"/>
    <property type="match status" value="2"/>
</dbReference>
<accession>A0ABV7WHL9</accession>
<evidence type="ECO:0000256" key="2">
    <source>
        <dbReference type="ARBA" id="ARBA00022448"/>
    </source>
</evidence>
<proteinExistence type="inferred from homology"/>
<comment type="caution">
    <text evidence="4">The sequence shown here is derived from an EMBL/GenBank/DDBJ whole genome shotgun (WGS) entry which is preliminary data.</text>
</comment>
<dbReference type="RefSeq" id="WP_340291414.1">
    <property type="nucleotide sequence ID" value="NZ_JBBEOI010000039.1"/>
</dbReference>
<dbReference type="PANTHER" id="PTHR43649:SF34">
    <property type="entry name" value="ABC TRANSPORTER PERIPLASMIC-BINDING PROTEIN YCJN-RELATED"/>
    <property type="match status" value="1"/>
</dbReference>
<dbReference type="Pfam" id="PF01547">
    <property type="entry name" value="SBP_bac_1"/>
    <property type="match status" value="1"/>
</dbReference>
<dbReference type="InterPro" id="IPR050490">
    <property type="entry name" value="Bact_solute-bd_prot1"/>
</dbReference>
<dbReference type="EMBL" id="JBHRWW010000009">
    <property type="protein sequence ID" value="MFC3689324.1"/>
    <property type="molecule type" value="Genomic_DNA"/>
</dbReference>
<dbReference type="Proteomes" id="UP001595685">
    <property type="component" value="Unassembled WGS sequence"/>
</dbReference>
<evidence type="ECO:0000256" key="3">
    <source>
        <dbReference type="ARBA" id="ARBA00022729"/>
    </source>
</evidence>
<gene>
    <name evidence="4" type="ORF">ACFOLH_13325</name>
</gene>
<organism evidence="4 5">
    <name type="scientific">Aquipuribacter hungaricus</name>
    <dbReference type="NCBI Taxonomy" id="545624"/>
    <lineage>
        <taxon>Bacteria</taxon>
        <taxon>Bacillati</taxon>
        <taxon>Actinomycetota</taxon>
        <taxon>Actinomycetes</taxon>
        <taxon>Micrococcales</taxon>
        <taxon>Intrasporangiaceae</taxon>
        <taxon>Aquipuribacter</taxon>
    </lineage>
</organism>
<dbReference type="SUPFAM" id="SSF53850">
    <property type="entry name" value="Periplasmic binding protein-like II"/>
    <property type="match status" value="1"/>
</dbReference>
<dbReference type="InterPro" id="IPR006059">
    <property type="entry name" value="SBP"/>
</dbReference>
<evidence type="ECO:0000313" key="4">
    <source>
        <dbReference type="EMBL" id="MFC3689324.1"/>
    </source>
</evidence>
<reference evidence="5" key="1">
    <citation type="journal article" date="2019" name="Int. J. Syst. Evol. Microbiol.">
        <title>The Global Catalogue of Microorganisms (GCM) 10K type strain sequencing project: providing services to taxonomists for standard genome sequencing and annotation.</title>
        <authorList>
            <consortium name="The Broad Institute Genomics Platform"/>
            <consortium name="The Broad Institute Genome Sequencing Center for Infectious Disease"/>
            <person name="Wu L."/>
            <person name="Ma J."/>
        </authorList>
    </citation>
    <scope>NUCLEOTIDE SEQUENCE [LARGE SCALE GENOMIC DNA]</scope>
    <source>
        <strain evidence="5">NCAIM B.02333</strain>
    </source>
</reference>